<feature type="compositionally biased region" description="Polar residues" evidence="8">
    <location>
        <begin position="970"/>
        <end position="979"/>
    </location>
</feature>
<dbReference type="PANTHER" id="PTHR13142">
    <property type="entry name" value="INNER CENTROMERE PROTEIN"/>
    <property type="match status" value="1"/>
</dbReference>
<feature type="compositionally biased region" description="Low complexity" evidence="8">
    <location>
        <begin position="1060"/>
        <end position="1077"/>
    </location>
</feature>
<feature type="region of interest" description="Disordered" evidence="8">
    <location>
        <begin position="827"/>
        <end position="848"/>
    </location>
</feature>
<evidence type="ECO:0000256" key="1">
    <source>
        <dbReference type="ARBA" id="ARBA00004123"/>
    </source>
</evidence>
<dbReference type="RefSeq" id="XP_044562842.1">
    <property type="nucleotide sequence ID" value="XM_044705861.1"/>
</dbReference>
<dbReference type="VEuPathDB" id="AmoebaDB:NfTy_057600"/>
<dbReference type="VEuPathDB" id="AmoebaDB:NF0078330"/>
<feature type="region of interest" description="Disordered" evidence="8">
    <location>
        <begin position="525"/>
        <end position="549"/>
    </location>
</feature>
<feature type="compositionally biased region" description="Polar residues" evidence="8">
    <location>
        <begin position="1028"/>
        <end position="1059"/>
    </location>
</feature>
<evidence type="ECO:0000313" key="10">
    <source>
        <dbReference type="EMBL" id="KAF0978129.1"/>
    </source>
</evidence>
<feature type="region of interest" description="Disordered" evidence="8">
    <location>
        <begin position="101"/>
        <end position="172"/>
    </location>
</feature>
<feature type="compositionally biased region" description="Low complexity" evidence="8">
    <location>
        <begin position="989"/>
        <end position="1013"/>
    </location>
</feature>
<evidence type="ECO:0000259" key="9">
    <source>
        <dbReference type="Pfam" id="PF03941"/>
    </source>
</evidence>
<evidence type="ECO:0000256" key="2">
    <source>
        <dbReference type="ARBA" id="ARBA00004186"/>
    </source>
</evidence>
<dbReference type="GeneID" id="68109862"/>
<organism evidence="10 11">
    <name type="scientific">Naegleria fowleri</name>
    <name type="common">Brain eating amoeba</name>
    <dbReference type="NCBI Taxonomy" id="5763"/>
    <lineage>
        <taxon>Eukaryota</taxon>
        <taxon>Discoba</taxon>
        <taxon>Heterolobosea</taxon>
        <taxon>Tetramitia</taxon>
        <taxon>Eutetramitia</taxon>
        <taxon>Vahlkampfiidae</taxon>
        <taxon>Naegleria</taxon>
    </lineage>
</organism>
<evidence type="ECO:0000313" key="11">
    <source>
        <dbReference type="Proteomes" id="UP000444721"/>
    </source>
</evidence>
<name>A0A6A5BYW1_NAEFO</name>
<sequence length="1177" mass="129681">MDLNKRANFIKDQITNSSSLCFVTPSFKGFNCLPNSGKKTPFHFNHSGKKKTPLRTPPVGVYHSHLPLHKSSPNMMMVPSPLMRKPTTPLATRNIDQEQNISNNNHRNHSMNNIQQQQGSVHSSPSSFRSFQSPKGSTSGGGRKKKFSAMNSQQRQMIPTSKNELTSPQQSPIPMIIDNTELERDLLSPLPALDLEKDMTPIEPVLDSGAAARSLDPQRDGDAQGRKSGLSDDLDMIHTVESLSTDSDSEKSEHLIIAGTTSTSPKCLSQSLMSKETIKAHDDASSEHIPVDKVEAATDKPPQTQNPVHHEQSVNHERKPSCASSLPSLNIQVKQEELSDNEEEVVVEKKQKRQVRRKPKTPNHHSDNVVSTNRASNLVIDLTNDSGETNVTEQISHLSLFENCDKMMNDTTEEPTPVSADVLRPEIIFPTFNNSCSSNTQNAVSSMMNPSSMVIVKQEPVSPVGQSQPFIRSTFEKNCSELDGNLTDDSVLCLSVPSDSEMSDLFEDNEKDVCVKINFASPPLAKSNNNNSTENRPTISELVPSSHPPKIPDSTEDLICDAQNLFSKFAFSSTTTSTDLLKSLQEKISSLKSIESPQSSYHTSLDRPEVTEMNRPLVCEMPLSSVGNVTEPSTTEPIPEPATPTAVVGAMEKLGQLSIHNKKVEQFLPSPGEVQLSPPPFESMHQQQQFETPVKEAKSRDLFSLATSHDASAASGAAPELPTSSQMEESMTPLHNSNTERRTPPPSVLREPPTVSQHGKYKMLIPDGPVPISAVVNAMQDVDTTPLTSTTNTSSSLNPPNITATTLAEDAMEIFSKKDSINIIDVDEHDGHDHKRKFQSKISSDSNDLKRVKLSDGNRLSVASITSISSVSSTASYVSASSNHAGSFVSNIFTGVKSFVFKATQKKTSSSSNHASKKHNINSLKQAELAKKREEEKKNLKKEKLEKQLAAQKKKKEQEEEQTKKQRQLSNKNIPSVGSSGKAAHVEGTTLRTSNSSSTATSSSQTSCQSQQQAPQPPKRPAGLILKHTSQPLLQTSNNSANTKKPTPNSVSTSSIPLLQQSQMEQQQQRYSSYALSDEYDSSEDEEEARKRRQTKKIPSWAQGDNLRRNLRRNLRVDPDKIFSVTKTCDLEEIFAGSTNEAVVTRFRQRTSSSNWTEDHFTIEEEQAYREEMGFNC</sequence>
<dbReference type="EMBL" id="VFQX01000030">
    <property type="protein sequence ID" value="KAF0978129.1"/>
    <property type="molecule type" value="Genomic_DNA"/>
</dbReference>
<feature type="compositionally biased region" description="Polar residues" evidence="8">
    <location>
        <begin position="526"/>
        <end position="538"/>
    </location>
</feature>
<dbReference type="InterPro" id="IPR005635">
    <property type="entry name" value="Inner_centromere_prot_ARK-bd"/>
</dbReference>
<dbReference type="Pfam" id="PF03941">
    <property type="entry name" value="INCENP_ARK-bind"/>
    <property type="match status" value="1"/>
</dbReference>
<proteinExistence type="inferred from homology"/>
<feature type="region of interest" description="Disordered" evidence="8">
    <location>
        <begin position="670"/>
        <end position="760"/>
    </location>
</feature>
<comment type="caution">
    <text evidence="10">The sequence shown here is derived from an EMBL/GenBank/DDBJ whole genome shotgun (WGS) entry which is preliminary data.</text>
</comment>
<feature type="compositionally biased region" description="Acidic residues" evidence="8">
    <location>
        <begin position="1078"/>
        <end position="1087"/>
    </location>
</feature>
<dbReference type="OMA" id="CVKINFA"/>
<feature type="compositionally biased region" description="Basic residues" evidence="8">
    <location>
        <begin position="350"/>
        <end position="363"/>
    </location>
</feature>
<dbReference type="AlphaFoldDB" id="A0A6A5BYW1"/>
<comment type="similarity">
    <text evidence="3">Belongs to the INCENP family.</text>
</comment>
<gene>
    <name evidence="10" type="ORF">FDP41_002644</name>
</gene>
<keyword evidence="4" id="KW-0963">Cytoplasm</keyword>
<feature type="region of interest" description="Disordered" evidence="8">
    <location>
        <begin position="208"/>
        <end position="234"/>
    </location>
</feature>
<keyword evidence="6" id="KW-0206">Cytoskeleton</keyword>
<feature type="region of interest" description="Disordered" evidence="8">
    <location>
        <begin position="298"/>
        <end position="374"/>
    </location>
</feature>
<keyword evidence="5" id="KW-0159">Chromosome partition</keyword>
<keyword evidence="11" id="KW-1185">Reference proteome</keyword>
<dbReference type="Proteomes" id="UP000444721">
    <property type="component" value="Unassembled WGS sequence"/>
</dbReference>
<evidence type="ECO:0000256" key="6">
    <source>
        <dbReference type="ARBA" id="ARBA00023212"/>
    </source>
</evidence>
<feature type="compositionally biased region" description="Basic and acidic residues" evidence="8">
    <location>
        <begin position="934"/>
        <end position="947"/>
    </location>
</feature>
<feature type="compositionally biased region" description="Polar residues" evidence="8">
    <location>
        <begin position="149"/>
        <end position="172"/>
    </location>
</feature>
<keyword evidence="7" id="KW-0539">Nucleus</keyword>
<evidence type="ECO:0000256" key="8">
    <source>
        <dbReference type="SAM" id="MobiDB-lite"/>
    </source>
</evidence>
<accession>A0A6A5BYW1</accession>
<feature type="compositionally biased region" description="Polar residues" evidence="8">
    <location>
        <begin position="322"/>
        <end position="333"/>
    </location>
</feature>
<feature type="compositionally biased region" description="Low complexity" evidence="8">
    <location>
        <begin position="101"/>
        <end position="137"/>
    </location>
</feature>
<dbReference type="PANTHER" id="PTHR13142:SF1">
    <property type="entry name" value="INNER CENTROMERE PROTEIN"/>
    <property type="match status" value="1"/>
</dbReference>
<evidence type="ECO:0000256" key="4">
    <source>
        <dbReference type="ARBA" id="ARBA00022490"/>
    </source>
</evidence>
<feature type="region of interest" description="Disordered" evidence="8">
    <location>
        <begin position="934"/>
        <end position="1101"/>
    </location>
</feature>
<evidence type="ECO:0000256" key="5">
    <source>
        <dbReference type="ARBA" id="ARBA00022829"/>
    </source>
</evidence>
<feature type="compositionally biased region" description="Basic and acidic residues" evidence="8">
    <location>
        <begin position="216"/>
        <end position="225"/>
    </location>
</feature>
<comment type="subcellular location">
    <subcellularLocation>
        <location evidence="2">Cytoplasm</location>
        <location evidence="2">Cytoskeleton</location>
        <location evidence="2">Spindle</location>
    </subcellularLocation>
    <subcellularLocation>
        <location evidence="1">Nucleus</location>
    </subcellularLocation>
</comment>
<protein>
    <recommendedName>
        <fullName evidence="9">Inner centromere protein ARK-binding domain-containing protein</fullName>
    </recommendedName>
</protein>
<evidence type="ECO:0000256" key="7">
    <source>
        <dbReference type="ARBA" id="ARBA00023242"/>
    </source>
</evidence>
<feature type="domain" description="Inner centromere protein ARK-binding" evidence="9">
    <location>
        <begin position="1081"/>
        <end position="1135"/>
    </location>
</feature>
<dbReference type="OrthoDB" id="6123at2759"/>
<feature type="compositionally biased region" description="Polar residues" evidence="8">
    <location>
        <begin position="722"/>
        <end position="737"/>
    </location>
</feature>
<dbReference type="GO" id="GO:0007059">
    <property type="term" value="P:chromosome segregation"/>
    <property type="evidence" value="ECO:0007669"/>
    <property type="project" value="UniProtKB-KW"/>
</dbReference>
<dbReference type="GO" id="GO:0005634">
    <property type="term" value="C:nucleus"/>
    <property type="evidence" value="ECO:0007669"/>
    <property type="project" value="UniProtKB-SubCell"/>
</dbReference>
<evidence type="ECO:0000256" key="3">
    <source>
        <dbReference type="ARBA" id="ARBA00010042"/>
    </source>
</evidence>
<feature type="compositionally biased region" description="Basic and acidic residues" evidence="8">
    <location>
        <begin position="308"/>
        <end position="320"/>
    </location>
</feature>
<dbReference type="GO" id="GO:0005819">
    <property type="term" value="C:spindle"/>
    <property type="evidence" value="ECO:0007669"/>
    <property type="project" value="UniProtKB-SubCell"/>
</dbReference>
<dbReference type="Gene3D" id="6.10.250.2990">
    <property type="match status" value="1"/>
</dbReference>
<reference evidence="10 11" key="1">
    <citation type="journal article" date="2019" name="Sci. Rep.">
        <title>Nanopore sequencing improves the draft genome of the human pathogenic amoeba Naegleria fowleri.</title>
        <authorList>
            <person name="Liechti N."/>
            <person name="Schurch N."/>
            <person name="Bruggmann R."/>
            <person name="Wittwer M."/>
        </authorList>
    </citation>
    <scope>NUCLEOTIDE SEQUENCE [LARGE SCALE GENOMIC DNA]</scope>
    <source>
        <strain evidence="10 11">ATCC 30894</strain>
    </source>
</reference>
<dbReference type="VEuPathDB" id="AmoebaDB:FDP41_002644"/>